<protein>
    <submittedName>
        <fullName evidence="1">Uncharacterized protein</fullName>
    </submittedName>
</protein>
<sequence length="199" mass="22589">MSLGGDIGIQVQEKIKKFEKYHGWRDPDLKGKPRRRSIPNPIKRFYYECKVDQQKLAEEFQRGVGPDLSTSMMGESSSNTVRNVSSLEIPQRVTTSLVYRDHKRKSFDPCRPSRGVVRCAFCDFPYESSRRRRPPHPFQPTVVTLPANLKGGSALEGPSQAEKSGILNYTGQAKRKITRLKRKRSSTELYSGLVAMSPQ</sequence>
<evidence type="ECO:0000313" key="1">
    <source>
        <dbReference type="EMBL" id="KAF6207088.1"/>
    </source>
</evidence>
<dbReference type="AlphaFoldDB" id="A0A6A4JDG4"/>
<name>A0A6A4JDG4_APOLU</name>
<evidence type="ECO:0000313" key="2">
    <source>
        <dbReference type="Proteomes" id="UP000466442"/>
    </source>
</evidence>
<keyword evidence="2" id="KW-1185">Reference proteome</keyword>
<dbReference type="Proteomes" id="UP000466442">
    <property type="component" value="Unassembled WGS sequence"/>
</dbReference>
<dbReference type="EMBL" id="WIXP02000008">
    <property type="protein sequence ID" value="KAF6207088.1"/>
    <property type="molecule type" value="Genomic_DNA"/>
</dbReference>
<gene>
    <name evidence="1" type="ORF">GE061_018327</name>
</gene>
<reference evidence="1" key="1">
    <citation type="journal article" date="2021" name="Mol. Ecol. Resour.">
        <title>Apolygus lucorum genome provides insights into omnivorousness and mesophyll feeding.</title>
        <authorList>
            <person name="Liu Y."/>
            <person name="Liu H."/>
            <person name="Wang H."/>
            <person name="Huang T."/>
            <person name="Liu B."/>
            <person name="Yang B."/>
            <person name="Yin L."/>
            <person name="Li B."/>
            <person name="Zhang Y."/>
            <person name="Zhang S."/>
            <person name="Jiang F."/>
            <person name="Zhang X."/>
            <person name="Ren Y."/>
            <person name="Wang B."/>
            <person name="Wang S."/>
            <person name="Lu Y."/>
            <person name="Wu K."/>
            <person name="Fan W."/>
            <person name="Wang G."/>
        </authorList>
    </citation>
    <scope>NUCLEOTIDE SEQUENCE</scope>
    <source>
        <strain evidence="1">12Hb</strain>
    </source>
</reference>
<accession>A0A6A4JDG4</accession>
<comment type="caution">
    <text evidence="1">The sequence shown here is derived from an EMBL/GenBank/DDBJ whole genome shotgun (WGS) entry which is preliminary data.</text>
</comment>
<organism evidence="1 2">
    <name type="scientific">Apolygus lucorum</name>
    <name type="common">Small green plant bug</name>
    <name type="synonym">Lygocoris lucorum</name>
    <dbReference type="NCBI Taxonomy" id="248454"/>
    <lineage>
        <taxon>Eukaryota</taxon>
        <taxon>Metazoa</taxon>
        <taxon>Ecdysozoa</taxon>
        <taxon>Arthropoda</taxon>
        <taxon>Hexapoda</taxon>
        <taxon>Insecta</taxon>
        <taxon>Pterygota</taxon>
        <taxon>Neoptera</taxon>
        <taxon>Paraneoptera</taxon>
        <taxon>Hemiptera</taxon>
        <taxon>Heteroptera</taxon>
        <taxon>Panheteroptera</taxon>
        <taxon>Cimicomorpha</taxon>
        <taxon>Miridae</taxon>
        <taxon>Mirini</taxon>
        <taxon>Apolygus</taxon>
    </lineage>
</organism>
<proteinExistence type="predicted"/>